<dbReference type="Proteomes" id="UP001265746">
    <property type="component" value="Unassembled WGS sequence"/>
</dbReference>
<dbReference type="GO" id="GO:0005737">
    <property type="term" value="C:cytoplasm"/>
    <property type="evidence" value="ECO:0007669"/>
    <property type="project" value="TreeGrafter"/>
</dbReference>
<evidence type="ECO:0000259" key="2">
    <source>
        <dbReference type="Pfam" id="PF01408"/>
    </source>
</evidence>
<evidence type="ECO:0000313" key="3">
    <source>
        <dbReference type="EMBL" id="KAK2596567.1"/>
    </source>
</evidence>
<feature type="domain" description="Gfo/Idh/MocA-like oxidoreductase N-terminal" evidence="2">
    <location>
        <begin position="26"/>
        <end position="93"/>
    </location>
</feature>
<dbReference type="InterPro" id="IPR036291">
    <property type="entry name" value="NAD(P)-bd_dom_sf"/>
</dbReference>
<dbReference type="GO" id="GO:0016491">
    <property type="term" value="F:oxidoreductase activity"/>
    <property type="evidence" value="ECO:0007669"/>
    <property type="project" value="UniProtKB-KW"/>
</dbReference>
<evidence type="ECO:0000313" key="4">
    <source>
        <dbReference type="Proteomes" id="UP001265746"/>
    </source>
</evidence>
<accession>A0AAD9S261</accession>
<dbReference type="EMBL" id="JAUJFL010000011">
    <property type="protein sequence ID" value="KAK2596567.1"/>
    <property type="molecule type" value="Genomic_DNA"/>
</dbReference>
<dbReference type="Gene3D" id="3.30.360.10">
    <property type="entry name" value="Dihydrodipicolinate Reductase, domain 2"/>
    <property type="match status" value="1"/>
</dbReference>
<dbReference type="AlphaFoldDB" id="A0AAD9S261"/>
<gene>
    <name evidence="3" type="ORF">N8I77_013451</name>
</gene>
<keyword evidence="4" id="KW-1185">Reference proteome</keyword>
<proteinExistence type="predicted"/>
<protein>
    <recommendedName>
        <fullName evidence="2">Gfo/Idh/MocA-like oxidoreductase N-terminal domain-containing protein</fullName>
    </recommendedName>
</protein>
<evidence type="ECO:0000256" key="1">
    <source>
        <dbReference type="ARBA" id="ARBA00023002"/>
    </source>
</evidence>
<dbReference type="SUPFAM" id="SSF51735">
    <property type="entry name" value="NAD(P)-binding Rossmann-fold domains"/>
    <property type="match status" value="1"/>
</dbReference>
<name>A0AAD9S261_PHOAM</name>
<dbReference type="InterPro" id="IPR000683">
    <property type="entry name" value="Gfo/Idh/MocA-like_OxRdtase_N"/>
</dbReference>
<comment type="caution">
    <text evidence="3">The sequence shown here is derived from an EMBL/GenBank/DDBJ whole genome shotgun (WGS) entry which is preliminary data.</text>
</comment>
<sequence>MGHVVAAWAFDDREAEWGYQELQPHGATIYTDYVKFLEHYGLEAVVIASVAGAHAEQALKAIEQDKHILREKPLSIRADISQSVVDTAAKKSHLKVLCAFSRRFDDSYRKAWSQMNSGSVGDAVVFRSQTCDMLNPTSFFLPYVKASGGVFLDLNIHDIDL</sequence>
<dbReference type="PANTHER" id="PTHR42840:SF3">
    <property type="entry name" value="BINDING ROSSMANN FOLD OXIDOREDUCTASE, PUTATIVE (AFU_ORTHOLOGUE AFUA_2G10240)-RELATED"/>
    <property type="match status" value="1"/>
</dbReference>
<dbReference type="Gene3D" id="3.40.50.720">
    <property type="entry name" value="NAD(P)-binding Rossmann-like Domain"/>
    <property type="match status" value="1"/>
</dbReference>
<dbReference type="PANTHER" id="PTHR42840">
    <property type="entry name" value="NAD(P)-BINDING ROSSMANN-FOLD SUPERFAMILY PROTEIN-RELATED"/>
    <property type="match status" value="1"/>
</dbReference>
<dbReference type="Pfam" id="PF01408">
    <property type="entry name" value="GFO_IDH_MocA"/>
    <property type="match status" value="1"/>
</dbReference>
<reference evidence="3" key="1">
    <citation type="submission" date="2023-06" db="EMBL/GenBank/DDBJ databases">
        <authorList>
            <person name="Noh H."/>
        </authorList>
    </citation>
    <scope>NUCLEOTIDE SEQUENCE</scope>
    <source>
        <strain evidence="3">DUCC20226</strain>
    </source>
</reference>
<dbReference type="GO" id="GO:0000166">
    <property type="term" value="F:nucleotide binding"/>
    <property type="evidence" value="ECO:0007669"/>
    <property type="project" value="InterPro"/>
</dbReference>
<keyword evidence="1" id="KW-0560">Oxidoreductase</keyword>
<dbReference type="GO" id="GO:0006740">
    <property type="term" value="P:NADPH regeneration"/>
    <property type="evidence" value="ECO:0007669"/>
    <property type="project" value="TreeGrafter"/>
</dbReference>
<organism evidence="3 4">
    <name type="scientific">Phomopsis amygdali</name>
    <name type="common">Fusicoccum amygdali</name>
    <dbReference type="NCBI Taxonomy" id="1214568"/>
    <lineage>
        <taxon>Eukaryota</taxon>
        <taxon>Fungi</taxon>
        <taxon>Dikarya</taxon>
        <taxon>Ascomycota</taxon>
        <taxon>Pezizomycotina</taxon>
        <taxon>Sordariomycetes</taxon>
        <taxon>Sordariomycetidae</taxon>
        <taxon>Diaporthales</taxon>
        <taxon>Diaporthaceae</taxon>
        <taxon>Diaporthe</taxon>
    </lineage>
</organism>